<dbReference type="PANTHER" id="PTHR46345:SF8">
    <property type="entry name" value="FORMIN 3, ISOFORM B"/>
    <property type="match status" value="1"/>
</dbReference>
<dbReference type="EMBL" id="JARBHB010000002">
    <property type="protein sequence ID" value="KAJ8891987.1"/>
    <property type="molecule type" value="Genomic_DNA"/>
</dbReference>
<dbReference type="PANTHER" id="PTHR46345">
    <property type="entry name" value="INVERTED FORMIN-2"/>
    <property type="match status" value="1"/>
</dbReference>
<dbReference type="Proteomes" id="UP001159363">
    <property type="component" value="Chromosome 2"/>
</dbReference>
<name>A0ABQ9I5R2_9NEOP</name>
<gene>
    <name evidence="1" type="ORF">PR048_004552</name>
</gene>
<keyword evidence="2" id="KW-1185">Reference proteome</keyword>
<dbReference type="SUPFAM" id="SSF101447">
    <property type="entry name" value="Formin homology 2 domain (FH2 domain)"/>
    <property type="match status" value="1"/>
</dbReference>
<sequence>MFHVMVQKVDVFKAWWGCLFLSYKLRIESMLLKEEFAANMGYLEPSINAMILAGEGKKTPAAPQGYFTVLQLSAGYSHYLLFTDLMTNKHLQEVLYMIVVAGNFLNSVGVW</sequence>
<dbReference type="Gene3D" id="1.20.58.2220">
    <property type="entry name" value="Formin, FH2 domain"/>
    <property type="match status" value="1"/>
</dbReference>
<dbReference type="InterPro" id="IPR042201">
    <property type="entry name" value="FH2_Formin_sf"/>
</dbReference>
<comment type="caution">
    <text evidence="1">The sequence shown here is derived from an EMBL/GenBank/DDBJ whole genome shotgun (WGS) entry which is preliminary data.</text>
</comment>
<evidence type="ECO:0000313" key="1">
    <source>
        <dbReference type="EMBL" id="KAJ8891987.1"/>
    </source>
</evidence>
<organism evidence="1 2">
    <name type="scientific">Dryococelus australis</name>
    <dbReference type="NCBI Taxonomy" id="614101"/>
    <lineage>
        <taxon>Eukaryota</taxon>
        <taxon>Metazoa</taxon>
        <taxon>Ecdysozoa</taxon>
        <taxon>Arthropoda</taxon>
        <taxon>Hexapoda</taxon>
        <taxon>Insecta</taxon>
        <taxon>Pterygota</taxon>
        <taxon>Neoptera</taxon>
        <taxon>Polyneoptera</taxon>
        <taxon>Phasmatodea</taxon>
        <taxon>Verophasmatodea</taxon>
        <taxon>Anareolatae</taxon>
        <taxon>Phasmatidae</taxon>
        <taxon>Eurycanthinae</taxon>
        <taxon>Dryococelus</taxon>
    </lineage>
</organism>
<protein>
    <submittedName>
        <fullName evidence="1">Uncharacterized protein</fullName>
    </submittedName>
</protein>
<proteinExistence type="predicted"/>
<accession>A0ABQ9I5R2</accession>
<reference evidence="1 2" key="1">
    <citation type="submission" date="2023-02" db="EMBL/GenBank/DDBJ databases">
        <title>LHISI_Scaffold_Assembly.</title>
        <authorList>
            <person name="Stuart O.P."/>
            <person name="Cleave R."/>
            <person name="Magrath M.J.L."/>
            <person name="Mikheyev A.S."/>
        </authorList>
    </citation>
    <scope>NUCLEOTIDE SEQUENCE [LARGE SCALE GENOMIC DNA]</scope>
    <source>
        <strain evidence="1">Daus_M_001</strain>
        <tissue evidence="1">Leg muscle</tissue>
    </source>
</reference>
<evidence type="ECO:0000313" key="2">
    <source>
        <dbReference type="Proteomes" id="UP001159363"/>
    </source>
</evidence>